<dbReference type="SUPFAM" id="SSF53474">
    <property type="entry name" value="alpha/beta-Hydrolases"/>
    <property type="match status" value="1"/>
</dbReference>
<name>A0ABP7KNJ1_9ACTN</name>
<dbReference type="PANTHER" id="PTHR22946">
    <property type="entry name" value="DIENELACTONE HYDROLASE DOMAIN-CONTAINING PROTEIN-RELATED"/>
    <property type="match status" value="1"/>
</dbReference>
<proteinExistence type="inferred from homology"/>
<evidence type="ECO:0000313" key="5">
    <source>
        <dbReference type="Proteomes" id="UP001501563"/>
    </source>
</evidence>
<comment type="caution">
    <text evidence="4">The sequence shown here is derived from an EMBL/GenBank/DDBJ whole genome shotgun (WGS) entry which is preliminary data.</text>
</comment>
<keyword evidence="5" id="KW-1185">Reference proteome</keyword>
<evidence type="ECO:0000256" key="1">
    <source>
        <dbReference type="ARBA" id="ARBA00008645"/>
    </source>
</evidence>
<dbReference type="InterPro" id="IPR050261">
    <property type="entry name" value="FrsA_esterase"/>
</dbReference>
<dbReference type="Proteomes" id="UP001501563">
    <property type="component" value="Unassembled WGS sequence"/>
</dbReference>
<organism evidence="4 5">
    <name type="scientific">Streptomyces lannensis</name>
    <dbReference type="NCBI Taxonomy" id="766498"/>
    <lineage>
        <taxon>Bacteria</taxon>
        <taxon>Bacillati</taxon>
        <taxon>Actinomycetota</taxon>
        <taxon>Actinomycetes</taxon>
        <taxon>Kitasatosporales</taxon>
        <taxon>Streptomycetaceae</taxon>
        <taxon>Streptomyces</taxon>
    </lineage>
</organism>
<reference evidence="5" key="1">
    <citation type="journal article" date="2019" name="Int. J. Syst. Evol. Microbiol.">
        <title>The Global Catalogue of Microorganisms (GCM) 10K type strain sequencing project: providing services to taxonomists for standard genome sequencing and annotation.</title>
        <authorList>
            <consortium name="The Broad Institute Genomics Platform"/>
            <consortium name="The Broad Institute Genome Sequencing Center for Infectious Disease"/>
            <person name="Wu L."/>
            <person name="Ma J."/>
        </authorList>
    </citation>
    <scope>NUCLEOTIDE SEQUENCE [LARGE SCALE GENOMIC DNA]</scope>
    <source>
        <strain evidence="5">JCM 16578</strain>
    </source>
</reference>
<dbReference type="RefSeq" id="WP_345552278.1">
    <property type="nucleotide sequence ID" value="NZ_BAAAZA010000019.1"/>
</dbReference>
<dbReference type="InterPro" id="IPR029058">
    <property type="entry name" value="AB_hydrolase_fold"/>
</dbReference>
<dbReference type="PANTHER" id="PTHR22946:SF9">
    <property type="entry name" value="POLYKETIDE TRANSFERASE AF380"/>
    <property type="match status" value="1"/>
</dbReference>
<dbReference type="Gene3D" id="1.10.10.800">
    <property type="match status" value="1"/>
</dbReference>
<dbReference type="Gene3D" id="3.40.50.1820">
    <property type="entry name" value="alpha/beta hydrolase"/>
    <property type="match status" value="1"/>
</dbReference>
<gene>
    <name evidence="4" type="ORF">GCM10022207_58500</name>
</gene>
<accession>A0ABP7KNJ1</accession>
<feature type="domain" description="Xaa-Pro dipeptidyl-peptidase-like" evidence="3">
    <location>
        <begin position="13"/>
        <end position="275"/>
    </location>
</feature>
<dbReference type="EMBL" id="BAAAZA010000019">
    <property type="protein sequence ID" value="GAA3883746.1"/>
    <property type="molecule type" value="Genomic_DNA"/>
</dbReference>
<evidence type="ECO:0000259" key="3">
    <source>
        <dbReference type="Pfam" id="PF02129"/>
    </source>
</evidence>
<dbReference type="Pfam" id="PF02129">
    <property type="entry name" value="Peptidase_S15"/>
    <property type="match status" value="1"/>
</dbReference>
<keyword evidence="2 4" id="KW-0378">Hydrolase</keyword>
<comment type="similarity">
    <text evidence="1">Belongs to the AB hydrolase superfamily.</text>
</comment>
<protein>
    <submittedName>
        <fullName evidence="4">Alpha/beta hydrolase</fullName>
    </submittedName>
</protein>
<evidence type="ECO:0000313" key="4">
    <source>
        <dbReference type="EMBL" id="GAA3883746.1"/>
    </source>
</evidence>
<dbReference type="InterPro" id="IPR000383">
    <property type="entry name" value="Xaa-Pro-like_dom"/>
</dbReference>
<sequence length="297" mass="32940">MVERTEERIHLPDGTVLSGWLFLPEDTGPHATITMSHGFGGTKYHRIEPIARKLAEAGFAVSLHDHRGFGDSTGEPRHDIDPYRQLEDWRRVISHLQTLDVVDADRIGVWGTSYSGGHALVLGATDRRIKAVYSQVPTISGSESGRRRVPPHLTRGLEESFAADELAQAHGKAPATQAFVNADPATPASYRAADAIKFYLEHDAPEGLWENRVTVQSNRRSRAYDPGAWIDQISPTPLMMLVATHDTVAPTDLAFRAYERALEPKELVVIPGGHFDPYLDGFDVSTEAAVRFFRMHL</sequence>
<evidence type="ECO:0000256" key="2">
    <source>
        <dbReference type="ARBA" id="ARBA00022801"/>
    </source>
</evidence>
<dbReference type="GO" id="GO:0016787">
    <property type="term" value="F:hydrolase activity"/>
    <property type="evidence" value="ECO:0007669"/>
    <property type="project" value="UniProtKB-KW"/>
</dbReference>